<dbReference type="InterPro" id="IPR036412">
    <property type="entry name" value="HAD-like_sf"/>
</dbReference>
<feature type="region of interest" description="Disordered" evidence="2">
    <location>
        <begin position="243"/>
        <end position="297"/>
    </location>
</feature>
<dbReference type="InterPro" id="IPR050365">
    <property type="entry name" value="TIM50"/>
</dbReference>
<dbReference type="InterPro" id="IPR004274">
    <property type="entry name" value="FCP1_dom"/>
</dbReference>
<feature type="compositionally biased region" description="Basic and acidic residues" evidence="2">
    <location>
        <begin position="252"/>
        <end position="261"/>
    </location>
</feature>
<evidence type="ECO:0000256" key="2">
    <source>
        <dbReference type="SAM" id="MobiDB-lite"/>
    </source>
</evidence>
<dbReference type="AlphaFoldDB" id="A0ABD3GKL5"/>
<reference evidence="4 5" key="1">
    <citation type="submission" date="2024-09" db="EMBL/GenBank/DDBJ databases">
        <title>Chromosome-scale assembly of Riccia sorocarpa.</title>
        <authorList>
            <person name="Paukszto L."/>
        </authorList>
    </citation>
    <scope>NUCLEOTIDE SEQUENCE [LARGE SCALE GENOMIC DNA]</scope>
    <source>
        <strain evidence="4">LP-2024</strain>
        <tissue evidence="4">Aerial parts of the thallus</tissue>
    </source>
</reference>
<feature type="domain" description="FCP1 homology" evidence="3">
    <location>
        <begin position="379"/>
        <end position="557"/>
    </location>
</feature>
<accession>A0ABD3GKL5</accession>
<dbReference type="SMART" id="SM00577">
    <property type="entry name" value="CPDc"/>
    <property type="match status" value="1"/>
</dbReference>
<sequence>MARDGPQAGAPLHFELHTEEDEDNYMRWKWISKKEAHRVLRGIDAALLQRSGLHDALWMDWSRPEEGTEFVKEFVLNWDDDRKQSTVDGQVVPVNVDVTRNVFGLAEGRTAPRSARHYEDLSDWVHERSKSHKTWFANDVFFPEWRPIIQLINVVLLGKHKPLEVTGAFIYILKNKVGPANLNEDLDWASYFSEKIREEIRACRKQMRAAGKRKFRPTCIGIVILHILRVLGVVDDDQLVHSDSEEGLSEPHQSESPDRHTQSSSPGVIRGDSSSSHASGRSGTQTQEEEKGEWERLKAEKGELERLKAEKSEWERLKAEMQKTISWQDAHGVSSDNIKELKQDRDKLEKEIAVLEEIKEPQLVKKDLEEALSLHRPSINPRRKTLVLDINGLLMKVGRSRSDLVAAEKNGYDVCGTAYAACWFIPRPGMAGFLRRCLEWFNVILWTSRTERNLAVLVRACTKPRPIKHSWSQPQCVSFQTAREHHKDGVLRCKSMAVLYDHSICEREVLLLDDSVQKNSTNHPYQALHPRTFDPMKTAKKDDNYLSSVLLPVLDKLRFHREDVTSFVEANWQAAQAQEPFGKLAAYWGTIDARDDAFLWSNCKASDRYDFRGRLDEHRIKQAVQTATDLVTAEENWPSQNPDEGGPSQPLNSELAELGRPLVPTPLTRAGILSETEILLSGSRDEDEELVRLHGEFE</sequence>
<dbReference type="SUPFAM" id="SSF56784">
    <property type="entry name" value="HAD-like"/>
    <property type="match status" value="1"/>
</dbReference>
<evidence type="ECO:0000313" key="5">
    <source>
        <dbReference type="Proteomes" id="UP001633002"/>
    </source>
</evidence>
<gene>
    <name evidence="4" type="ORF">R1sor_022018</name>
</gene>
<protein>
    <recommendedName>
        <fullName evidence="3">FCP1 homology domain-containing protein</fullName>
    </recommendedName>
</protein>
<name>A0ABD3GKL5_9MARC</name>
<dbReference type="Pfam" id="PF03031">
    <property type="entry name" value="NIF"/>
    <property type="match status" value="1"/>
</dbReference>
<comment type="caution">
    <text evidence="4">The sequence shown here is derived from an EMBL/GenBank/DDBJ whole genome shotgun (WGS) entry which is preliminary data.</text>
</comment>
<proteinExistence type="predicted"/>
<dbReference type="InterPro" id="IPR023214">
    <property type="entry name" value="HAD_sf"/>
</dbReference>
<organism evidence="4 5">
    <name type="scientific">Riccia sorocarpa</name>
    <dbReference type="NCBI Taxonomy" id="122646"/>
    <lineage>
        <taxon>Eukaryota</taxon>
        <taxon>Viridiplantae</taxon>
        <taxon>Streptophyta</taxon>
        <taxon>Embryophyta</taxon>
        <taxon>Marchantiophyta</taxon>
        <taxon>Marchantiopsida</taxon>
        <taxon>Marchantiidae</taxon>
        <taxon>Marchantiales</taxon>
        <taxon>Ricciaceae</taxon>
        <taxon>Riccia</taxon>
    </lineage>
</organism>
<feature type="coiled-coil region" evidence="1">
    <location>
        <begin position="297"/>
        <end position="358"/>
    </location>
</feature>
<dbReference type="EMBL" id="JBJQOH010000007">
    <property type="protein sequence ID" value="KAL3679062.1"/>
    <property type="molecule type" value="Genomic_DNA"/>
</dbReference>
<evidence type="ECO:0000313" key="4">
    <source>
        <dbReference type="EMBL" id="KAL3679062.1"/>
    </source>
</evidence>
<evidence type="ECO:0000259" key="3">
    <source>
        <dbReference type="PROSITE" id="PS50969"/>
    </source>
</evidence>
<dbReference type="PROSITE" id="PS50969">
    <property type="entry name" value="FCP1"/>
    <property type="match status" value="1"/>
</dbReference>
<dbReference type="Proteomes" id="UP001633002">
    <property type="component" value="Unassembled WGS sequence"/>
</dbReference>
<feature type="compositionally biased region" description="Low complexity" evidence="2">
    <location>
        <begin position="271"/>
        <end position="283"/>
    </location>
</feature>
<keyword evidence="1" id="KW-0175">Coiled coil</keyword>
<feature type="region of interest" description="Disordered" evidence="2">
    <location>
        <begin position="635"/>
        <end position="660"/>
    </location>
</feature>
<dbReference type="PANTHER" id="PTHR12210">
    <property type="entry name" value="DULLARD PROTEIN PHOSPHATASE"/>
    <property type="match status" value="1"/>
</dbReference>
<dbReference type="Gene3D" id="3.40.50.1000">
    <property type="entry name" value="HAD superfamily/HAD-like"/>
    <property type="match status" value="1"/>
</dbReference>
<keyword evidence="5" id="KW-1185">Reference proteome</keyword>
<evidence type="ECO:0000256" key="1">
    <source>
        <dbReference type="SAM" id="Coils"/>
    </source>
</evidence>